<accession>A0A0H2R1P7</accession>
<keyword evidence="2" id="KW-1185">Reference proteome</keyword>
<protein>
    <recommendedName>
        <fullName evidence="3">MYND-type domain-containing protein</fullName>
    </recommendedName>
</protein>
<proteinExistence type="predicted"/>
<evidence type="ECO:0000313" key="2">
    <source>
        <dbReference type="Proteomes" id="UP000053477"/>
    </source>
</evidence>
<name>A0A0H2R1P7_9AGAM</name>
<dbReference type="Proteomes" id="UP000053477">
    <property type="component" value="Unassembled WGS sequence"/>
</dbReference>
<evidence type="ECO:0000313" key="1">
    <source>
        <dbReference type="EMBL" id="KLO05252.1"/>
    </source>
</evidence>
<organism evidence="1 2">
    <name type="scientific">Schizopora paradoxa</name>
    <dbReference type="NCBI Taxonomy" id="27342"/>
    <lineage>
        <taxon>Eukaryota</taxon>
        <taxon>Fungi</taxon>
        <taxon>Dikarya</taxon>
        <taxon>Basidiomycota</taxon>
        <taxon>Agaricomycotina</taxon>
        <taxon>Agaricomycetes</taxon>
        <taxon>Hymenochaetales</taxon>
        <taxon>Schizoporaceae</taxon>
        <taxon>Schizopora</taxon>
    </lineage>
</organism>
<gene>
    <name evidence="1" type="ORF">SCHPADRAFT_947070</name>
</gene>
<dbReference type="InParanoid" id="A0A0H2R1P7"/>
<dbReference type="AlphaFoldDB" id="A0A0H2R1P7"/>
<dbReference type="EMBL" id="KQ086337">
    <property type="protein sequence ID" value="KLO05252.1"/>
    <property type="molecule type" value="Genomic_DNA"/>
</dbReference>
<evidence type="ECO:0008006" key="3">
    <source>
        <dbReference type="Google" id="ProtNLM"/>
    </source>
</evidence>
<sequence length="513" mass="59095">MSEVSTSVDIAQVDHFKKDMPAFVEMLADIIRNQGADVEHDARGCLVMNSVDVAIFSLWDIKPSFYASHPRTRMRMLQALPALHARVESAMRWLENCCITGDEISDVREHFVKNIGRAIAIMASIGEEGMIFIKEKNVQNFAIDLWVLFRGASVIDEESLAYAVIKSRDVFLVKKIDGTFENAPLEFTKIFMGRCKDRFNFSASEVMKMSRDKLDRALRSDVSRDREDRDFHLSLQLSILYMLVVHSASTFHEFINGDCLFIVAHLCLRTQTTTSITSALENRLLQNLIYASLHYGRLEDRGRKELVALIGLIIPEALIIRDIFRRCGDMEMDINCRKRLRSDVVLGRQWEHLLQLYKERDELFNTHLPTRHDTRKCFNVECNAQEHRTRQFEDWKRHKDDCMNMRNGSTSTADNDLNAREIKGLVQLAMHQARPLVNQILDQRDAYTDVVVHVRYQDSFAPGKKGSNAKIEVTGNNDLEARAISNLKSMPCIVKITYLWNSNERTVHCKTFI</sequence>
<reference evidence="1 2" key="1">
    <citation type="submission" date="2015-04" db="EMBL/GenBank/DDBJ databases">
        <title>Complete genome sequence of Schizopora paradoxa KUC8140, a cosmopolitan wood degrader in East Asia.</title>
        <authorList>
            <consortium name="DOE Joint Genome Institute"/>
            <person name="Min B."/>
            <person name="Park H."/>
            <person name="Jang Y."/>
            <person name="Kim J.-J."/>
            <person name="Kim K.H."/>
            <person name="Pangilinan J."/>
            <person name="Lipzen A."/>
            <person name="Riley R."/>
            <person name="Grigoriev I.V."/>
            <person name="Spatafora J.W."/>
            <person name="Choi I.-G."/>
        </authorList>
    </citation>
    <scope>NUCLEOTIDE SEQUENCE [LARGE SCALE GENOMIC DNA]</scope>
    <source>
        <strain evidence="1 2">KUC8140</strain>
    </source>
</reference>